<dbReference type="Proteomes" id="UP001190640">
    <property type="component" value="Chromosome 1"/>
</dbReference>
<feature type="compositionally biased region" description="Polar residues" evidence="1">
    <location>
        <begin position="1"/>
        <end position="13"/>
    </location>
</feature>
<dbReference type="Gene3D" id="3.40.50.300">
    <property type="entry name" value="P-loop containing nucleotide triphosphate hydrolases"/>
    <property type="match status" value="1"/>
</dbReference>
<feature type="region of interest" description="Disordered" evidence="1">
    <location>
        <begin position="1"/>
        <end position="68"/>
    </location>
</feature>
<accession>A0AA97JWT8</accession>
<dbReference type="InterPro" id="IPR027417">
    <property type="entry name" value="P-loop_NTPase"/>
</dbReference>
<dbReference type="PANTHER" id="PTHR47308:SF1">
    <property type="entry name" value="NUCLEAR GTPASE SLIP-GC"/>
    <property type="match status" value="1"/>
</dbReference>
<protein>
    <submittedName>
        <fullName evidence="4 5">Nuclear GTPase SLIP-GC-like isoform X1</fullName>
    </submittedName>
</protein>
<dbReference type="AlphaFoldDB" id="A0AA97JWT8"/>
<evidence type="ECO:0000313" key="4">
    <source>
        <dbReference type="RefSeq" id="XP_054844866.1"/>
    </source>
</evidence>
<evidence type="ECO:0000313" key="3">
    <source>
        <dbReference type="Proteomes" id="UP001190640"/>
    </source>
</evidence>
<dbReference type="GeneID" id="129335969"/>
<evidence type="ECO:0000259" key="2">
    <source>
        <dbReference type="Pfam" id="PF00350"/>
    </source>
</evidence>
<dbReference type="GO" id="GO:0003924">
    <property type="term" value="F:GTPase activity"/>
    <property type="evidence" value="ECO:0007669"/>
    <property type="project" value="TreeGrafter"/>
</dbReference>
<dbReference type="InterPro" id="IPR053082">
    <property type="entry name" value="Nuclear_GTPase_SLIP-GC"/>
</dbReference>
<dbReference type="CDD" id="cd00882">
    <property type="entry name" value="Ras_like_GTPase"/>
    <property type="match status" value="1"/>
</dbReference>
<dbReference type="PANTHER" id="PTHR47308">
    <property type="entry name" value="NUCLEAR GTPASE SLIP-GC"/>
    <property type="match status" value="1"/>
</dbReference>
<dbReference type="Pfam" id="PF00350">
    <property type="entry name" value="Dynamin_N"/>
    <property type="match status" value="1"/>
</dbReference>
<dbReference type="KEGG" id="emc:129335969"/>
<dbReference type="RefSeq" id="XP_054844866.1">
    <property type="nucleotide sequence ID" value="XM_054988891.1"/>
</dbReference>
<dbReference type="SUPFAM" id="SSF52540">
    <property type="entry name" value="P-loop containing nucleoside triphosphate hydrolases"/>
    <property type="match status" value="1"/>
</dbReference>
<proteinExistence type="predicted"/>
<evidence type="ECO:0000256" key="1">
    <source>
        <dbReference type="SAM" id="MobiDB-lite"/>
    </source>
</evidence>
<organism evidence="3 4">
    <name type="scientific">Eublepharis macularius</name>
    <name type="common">Leopard gecko</name>
    <name type="synonym">Cyrtodactylus macularius</name>
    <dbReference type="NCBI Taxonomy" id="481883"/>
    <lineage>
        <taxon>Eukaryota</taxon>
        <taxon>Metazoa</taxon>
        <taxon>Chordata</taxon>
        <taxon>Craniata</taxon>
        <taxon>Vertebrata</taxon>
        <taxon>Euteleostomi</taxon>
        <taxon>Lepidosauria</taxon>
        <taxon>Squamata</taxon>
        <taxon>Bifurcata</taxon>
        <taxon>Gekkota</taxon>
        <taxon>Eublepharidae</taxon>
        <taxon>Eublepharinae</taxon>
        <taxon>Eublepharis</taxon>
    </lineage>
</organism>
<keyword evidence="3" id="KW-1185">Reference proteome</keyword>
<dbReference type="RefSeq" id="XP_054844876.1">
    <property type="nucleotide sequence ID" value="XM_054988901.1"/>
</dbReference>
<name>A0AA97JWT8_EUBMA</name>
<sequence>MASKNSSTCSTEIINVEDDETQIPLEHRRGSRGDPGNYRPVSLTSIPGAEGGDSSETPRKRKKKSNKYEAFSPEEKAWLEKYRTWESQTRKILNRTYSKLLDDLSQPHAQKEIQYLKKRLISLQEKTSLDPICIGFPGQTGAGKTSLLNAILGKKLFLPVSGNSVCTSCVVRVNTSSAEQYEATVHLLSDDEWKEEMNNLVAVLSENGDDEDEDDECVKDAIKKLHAIYGKGVEKTREALIKAKPQVSIPPRRILSIETPEAEKLSKKLDPYIRVQDEGGNRLWPLIKYVEVTVPGSDILPEGITFLDIPGTGDFNKKRDEMWKQSINSCSVIWIISGIVRVQGDKIQARLLNDSITAFRAGNCVDFAMVVTKSDVIKLDEYRSERKNKNGPVENEHDAILERNQDVKSKKERSIKEKLQKQLPPDSEVLNKEHKWVYTVSAQEFWEPKHLSQEETEIPELREYIKRLYLKEKKKLVTNYVTAVLSIHKLAKNLGSKPQFEDQVFRKSGVEEWMIKYIDSLDTDLQTCFDKINQSLCEGVKNAEKSYRRIVNLLTKAEGYRGYHKTLKAVCLKDGVYASKSFARIDFNESLAKPIYDEIGVMFENIFRTQKPTRANLWYHLEMFKDDVENKIRQIGKDNSLPNDNSKGEIFLQETNVNLQKLKKEILQRKSGIYQSLCVSIQSDLKPHYKEASEVKGHGAYESMKKILMKGIEKEVTNKMFEKAQSNMERQFCELKRDILLNLKENISIVFKLVFLQQEPFAVHLADIENECRKIQEIYNKLQNDH</sequence>
<feature type="domain" description="Dynamin N-terminal" evidence="2">
    <location>
        <begin position="136"/>
        <end position="337"/>
    </location>
</feature>
<evidence type="ECO:0000313" key="5">
    <source>
        <dbReference type="RefSeq" id="XP_054844876.1"/>
    </source>
</evidence>
<reference evidence="4 5" key="1">
    <citation type="submission" date="2025-04" db="UniProtKB">
        <authorList>
            <consortium name="RefSeq"/>
        </authorList>
    </citation>
    <scope>IDENTIFICATION</scope>
    <source>
        <tissue evidence="4 5">Blood</tissue>
    </source>
</reference>
<gene>
    <name evidence="4 5" type="primary">LOC129335969</name>
</gene>
<dbReference type="InterPro" id="IPR045063">
    <property type="entry name" value="Dynamin_N"/>
</dbReference>